<gene>
    <name evidence="1" type="ORF">ACFQMJ_31030</name>
</gene>
<sequence>MKRKVIPLSTGKTSKRTMFRTLFLLFVVTAFVLAGSSPASVNAGAIAYNPFKIKVIDADTGRGIPLVELKTTNSIPYVTDSAGYVAFFEPGLMNEDVWFSIESHGYTHNYESFGAKGRTLSVTPGGEATLEMHRVNIAERLYRITGQGIYRDSVMLGLSVPIAQPLLGAGKVMGQDTVQTVEYKGKLYWFWGDTNKPSHALGNFRTTGATSELPANGGLDPDVGVNLSYFVDAEGNTKKMVPQLAGDPNLFWVSGPMTTRDASGAERLLITYSALHGLGDEAASGILIWNDQDEQFSQRVEFDMNQRWKHPDGQSTLYTDNGLEYWLFNEPWPVKRVRNTFASITNMNSYESFTPLQPGTQYAGASTQLNRDGSGNLVWQWRTDTPAITQQQEAELIDLGKMTANEARFQLKGVDTGEDVINHTGSVKWNEYRQVWNNVIEQREGTSFMGEIWYAEAPSPTGPWTLAKKIVTHDGPDFYNVARHSYFDKNNGREIYFEGTYVAMFGNVGKPTPRYDYNQMMYKLDLSDERLDSVKIAPIAASSQED</sequence>
<protein>
    <submittedName>
        <fullName evidence="1">Uncharacterized protein</fullName>
    </submittedName>
</protein>
<organism evidence="1 2">
    <name type="scientific">Cohnella cellulosilytica</name>
    <dbReference type="NCBI Taxonomy" id="986710"/>
    <lineage>
        <taxon>Bacteria</taxon>
        <taxon>Bacillati</taxon>
        <taxon>Bacillota</taxon>
        <taxon>Bacilli</taxon>
        <taxon>Bacillales</taxon>
        <taxon>Paenibacillaceae</taxon>
        <taxon>Cohnella</taxon>
    </lineage>
</organism>
<accession>A0ABW2FL91</accession>
<dbReference type="Proteomes" id="UP001596378">
    <property type="component" value="Unassembled WGS sequence"/>
</dbReference>
<comment type="caution">
    <text evidence="1">The sequence shown here is derived from an EMBL/GenBank/DDBJ whole genome shotgun (WGS) entry which is preliminary data.</text>
</comment>
<name>A0ABW2FL91_9BACL</name>
<reference evidence="2" key="1">
    <citation type="journal article" date="2019" name="Int. J. Syst. Evol. Microbiol.">
        <title>The Global Catalogue of Microorganisms (GCM) 10K type strain sequencing project: providing services to taxonomists for standard genome sequencing and annotation.</title>
        <authorList>
            <consortium name="The Broad Institute Genomics Platform"/>
            <consortium name="The Broad Institute Genome Sequencing Center for Infectious Disease"/>
            <person name="Wu L."/>
            <person name="Ma J."/>
        </authorList>
    </citation>
    <scope>NUCLEOTIDE SEQUENCE [LARGE SCALE GENOMIC DNA]</scope>
    <source>
        <strain evidence="2">KCTC 12907</strain>
    </source>
</reference>
<proteinExistence type="predicted"/>
<keyword evidence="2" id="KW-1185">Reference proteome</keyword>
<evidence type="ECO:0000313" key="1">
    <source>
        <dbReference type="EMBL" id="MFC7152994.1"/>
    </source>
</evidence>
<dbReference type="EMBL" id="JBHTAI010000028">
    <property type="protein sequence ID" value="MFC7152994.1"/>
    <property type="molecule type" value="Genomic_DNA"/>
</dbReference>
<evidence type="ECO:0000313" key="2">
    <source>
        <dbReference type="Proteomes" id="UP001596378"/>
    </source>
</evidence>